<evidence type="ECO:0000259" key="7">
    <source>
        <dbReference type="PROSITE" id="PS51032"/>
    </source>
</evidence>
<protein>
    <recommendedName>
        <fullName evidence="7">AP2/ERF domain-containing protein</fullName>
    </recommendedName>
</protein>
<reference evidence="8 9" key="1">
    <citation type="submission" date="2023-05" db="EMBL/GenBank/DDBJ databases">
        <title>A 100% complete, gapless, phased diploid assembly of the Scenedesmus obliquus UTEX 3031 genome.</title>
        <authorList>
            <person name="Biondi T.C."/>
            <person name="Hanschen E.R."/>
            <person name="Kwon T."/>
            <person name="Eng W."/>
            <person name="Kruse C.P.S."/>
            <person name="Koehler S.I."/>
            <person name="Kunde Y."/>
            <person name="Gleasner C.D."/>
            <person name="You Mak K.T."/>
            <person name="Polle J."/>
            <person name="Hovde B.T."/>
            <person name="Starkenburg S.R."/>
        </authorList>
    </citation>
    <scope>NUCLEOTIDE SEQUENCE [LARGE SCALE GENOMIC DNA]</scope>
    <source>
        <strain evidence="8 9">DOE0152z</strain>
    </source>
</reference>
<evidence type="ECO:0000256" key="6">
    <source>
        <dbReference type="SAM" id="MobiDB-lite"/>
    </source>
</evidence>
<keyword evidence="2" id="KW-0805">Transcription regulation</keyword>
<dbReference type="CDD" id="cd00018">
    <property type="entry name" value="AP2"/>
    <property type="match status" value="1"/>
</dbReference>
<accession>A0ABY8UAK7</accession>
<dbReference type="InterPro" id="IPR001471">
    <property type="entry name" value="AP2/ERF_dom"/>
</dbReference>
<organism evidence="8 9">
    <name type="scientific">Tetradesmus obliquus</name>
    <name type="common">Green alga</name>
    <name type="synonym">Acutodesmus obliquus</name>
    <dbReference type="NCBI Taxonomy" id="3088"/>
    <lineage>
        <taxon>Eukaryota</taxon>
        <taxon>Viridiplantae</taxon>
        <taxon>Chlorophyta</taxon>
        <taxon>core chlorophytes</taxon>
        <taxon>Chlorophyceae</taxon>
        <taxon>CS clade</taxon>
        <taxon>Sphaeropleales</taxon>
        <taxon>Scenedesmaceae</taxon>
        <taxon>Tetradesmus</taxon>
    </lineage>
</organism>
<dbReference type="PANTHER" id="PTHR31677:SF196">
    <property type="entry name" value="ETHYLENE-RESPONSIVE TRANSCRIPTION FACTOR ERF109"/>
    <property type="match status" value="1"/>
</dbReference>
<keyword evidence="5" id="KW-0539">Nucleus</keyword>
<evidence type="ECO:0000313" key="8">
    <source>
        <dbReference type="EMBL" id="WIA17417.1"/>
    </source>
</evidence>
<feature type="domain" description="AP2/ERF" evidence="7">
    <location>
        <begin position="324"/>
        <end position="383"/>
    </location>
</feature>
<evidence type="ECO:0000313" key="9">
    <source>
        <dbReference type="Proteomes" id="UP001244341"/>
    </source>
</evidence>
<feature type="compositionally biased region" description="Low complexity" evidence="6">
    <location>
        <begin position="170"/>
        <end position="189"/>
    </location>
</feature>
<feature type="region of interest" description="Disordered" evidence="6">
    <location>
        <begin position="280"/>
        <end position="324"/>
    </location>
</feature>
<gene>
    <name evidence="8" type="ORF">OEZ85_014270</name>
</gene>
<evidence type="ECO:0000256" key="2">
    <source>
        <dbReference type="ARBA" id="ARBA00023015"/>
    </source>
</evidence>
<feature type="region of interest" description="Disordered" evidence="6">
    <location>
        <begin position="165"/>
        <end position="189"/>
    </location>
</feature>
<feature type="domain" description="AP2/ERF" evidence="7">
    <location>
        <begin position="1"/>
        <end position="53"/>
    </location>
</feature>
<name>A0ABY8UAK7_TETOB</name>
<dbReference type="SUPFAM" id="SSF54171">
    <property type="entry name" value="DNA-binding domain"/>
    <property type="match status" value="3"/>
</dbReference>
<dbReference type="PANTHER" id="PTHR31677">
    <property type="entry name" value="AP2 DOMAIN CLASS TRANSCRIPTION FACTOR"/>
    <property type="match status" value="1"/>
</dbReference>
<dbReference type="Gene3D" id="3.30.730.10">
    <property type="entry name" value="AP2/ERF domain"/>
    <property type="match status" value="4"/>
</dbReference>
<dbReference type="InterPro" id="IPR036955">
    <property type="entry name" value="AP2/ERF_dom_sf"/>
</dbReference>
<dbReference type="InterPro" id="IPR016177">
    <property type="entry name" value="DNA-bd_dom_sf"/>
</dbReference>
<evidence type="ECO:0000256" key="4">
    <source>
        <dbReference type="ARBA" id="ARBA00023163"/>
    </source>
</evidence>
<feature type="domain" description="AP2/ERF" evidence="7">
    <location>
        <begin position="450"/>
        <end position="510"/>
    </location>
</feature>
<evidence type="ECO:0000256" key="3">
    <source>
        <dbReference type="ARBA" id="ARBA00023125"/>
    </source>
</evidence>
<keyword evidence="3" id="KW-0238">DNA-binding</keyword>
<dbReference type="PROSITE" id="PS51032">
    <property type="entry name" value="AP2_ERF"/>
    <property type="match status" value="4"/>
</dbReference>
<evidence type="ECO:0000256" key="5">
    <source>
        <dbReference type="ARBA" id="ARBA00023242"/>
    </source>
</evidence>
<dbReference type="SMART" id="SM00380">
    <property type="entry name" value="AP2"/>
    <property type="match status" value="3"/>
</dbReference>
<sequence>MAERKWQAYVVDHALTEVVWLSKYGSAAEAAAAHDQELLRRLGPEAAPHLNFPLPAVAGSSDGAADGSRGAAALDAPAAPAAAAPAGAAGTLHAAEAAAVVPTSSFKGVEYLPAEKQWQAYVLDKAISEVVWLSKYGTAAEAAAAHDQELLRRLGPAAAAPHLNFPLPAAPGSSSDGPADGSRGAGAASGEQAAAAAGGVLAGLQQQQQQQQQQKAGLDSNSSALAALAQGPAMAAAMAAAAAAAGAGQLAGTDAFVQQIAQAAAAAAAAAAGAAAAAAAGGEGMGPGSKRRKRGGNAAAAGGAGGRGRGAKDSGSGDGKKVSQYKGVSWSHSCAKWVAVIWDRTLRKARHLGVFEEEQEAARAYDREVVKLQGAKNTGLNFRDSFQLYQAELSEAAAATEAAATGIDIAAAAAAADPGAASTAAAEAAGAAAAVAAEAAAAVAKPHSSSYRGVSWHERSKRWEARAWGGGKQHFVGSFTSELDAARAYDKAILKLGGTGPKSASRLNFPLGDYSAADLEQLALPGTAGSSKVQQ</sequence>
<feature type="domain" description="AP2/ERF" evidence="7">
    <location>
        <begin position="105"/>
        <end position="166"/>
    </location>
</feature>
<evidence type="ECO:0000256" key="1">
    <source>
        <dbReference type="ARBA" id="ARBA00004123"/>
    </source>
</evidence>
<proteinExistence type="predicted"/>
<dbReference type="Proteomes" id="UP001244341">
    <property type="component" value="Chromosome 8b"/>
</dbReference>
<comment type="subcellular location">
    <subcellularLocation>
        <location evidence="1">Nucleus</location>
    </subcellularLocation>
</comment>
<dbReference type="EMBL" id="CP126215">
    <property type="protein sequence ID" value="WIA17417.1"/>
    <property type="molecule type" value="Genomic_DNA"/>
</dbReference>
<keyword evidence="9" id="KW-1185">Reference proteome</keyword>
<keyword evidence="4" id="KW-0804">Transcription</keyword>